<comment type="caution">
    <text evidence="1">The sequence shown here is derived from an EMBL/GenBank/DDBJ whole genome shotgun (WGS) entry which is preliminary data.</text>
</comment>
<gene>
    <name evidence="1" type="ORF">RDB_LOCUS122584</name>
</gene>
<dbReference type="InterPro" id="IPR004242">
    <property type="entry name" value="Transposase_21"/>
</dbReference>
<evidence type="ECO:0000313" key="1">
    <source>
        <dbReference type="EMBL" id="CAE6504137.1"/>
    </source>
</evidence>
<dbReference type="Pfam" id="PF02992">
    <property type="entry name" value="Transposase_21"/>
    <property type="match status" value="1"/>
</dbReference>
<accession>A0A8H3HF62</accession>
<evidence type="ECO:0008006" key="3">
    <source>
        <dbReference type="Google" id="ProtNLM"/>
    </source>
</evidence>
<protein>
    <recommendedName>
        <fullName evidence="3">Transposase family Tnp2 protein</fullName>
    </recommendedName>
</protein>
<dbReference type="OrthoDB" id="202234at2759"/>
<evidence type="ECO:0000313" key="2">
    <source>
        <dbReference type="Proteomes" id="UP000663831"/>
    </source>
</evidence>
<dbReference type="EMBL" id="CAJMWV010004785">
    <property type="protein sequence ID" value="CAE6504137.1"/>
    <property type="molecule type" value="Genomic_DNA"/>
</dbReference>
<name>A0A8H3HF62_9AGAM</name>
<sequence length="1156" mass="130230">MSASNQSRDLFRGFMQKVGVDFADEVPRTSDIESMKFSPSDQAQHLQLQSIQSRFEDYNDSPCNLAQLKFISPSNDSSTHTTTSVVGLSVPSSDNDLLRSLDPVSITTKQVLYRLYGYQELISALDNVQCIHPELVDCRTNLFSAIELQVYRLLLAIRNEKLDHEEMGTHFDGARRVNFVSPQSAKQIPALAKAIVILISIIHCMMNVAREHCGFILKCIRSVLQIFRSQDSHSRLTDALINAVPTTLPTALQYLALQDHLDIYVACPKCHSIFKDLGATDLPTCPTVNLDGTLCDAELYIQRHRGSRTWSTPVRCFSHQPLESWLARLLNRPGVEDLLEAARPLLQEHCTDVWGASFLSNFPSDGQPSFFEAPVGELRLAFLVYHDFFNPYGNQIAGKKRSIGVVMMACLNLPPDVRYDIENIYFAAMIPGPKEPTLETINNYLKPIVDNLEEHYKSGVYINSTFKYPKGRKVRSVAPIQSMDIIASRAFGGLSGPSHTKFCSFCDAVLSRIDIFDLTQFNTRSMEQHRLHVQEWLSAQSLKERNAVWKEHGVRYSEFLRFEWWNALTGTTIAPMHWGKNVIEKQVRENMGCSVTAPTGIPSSRPLSRPISELELEWGKLALAHSSADELSKSKLPEPLVRFLCMQRGIFEAGLNVSRLLNDLNEWRKNNHILASDGSPTSPDRNGAVQLAKTHYYLSKARKSASVLKSNSTVESLQQLCLKLKIPLTKKEKKPELEQLLLDATKNVSIPNVRESENVGQNVAVLGHDVVEQVKLDMKETQFPSFLKRPPINFATVDHGKIGAEEYKSLAMVSLPITLIRLWGCLGANPAYRERLDHFLHLSVAIRILAYQTIMAHDINLFEYHYTQYLLGLKTLYPFSSIVPVQHLGLHIPYFLHALGPSSRYSENTPEMIIGILEDISTNHKIGELEQTLHREMIMAANLRSLMRNTPLPMELDQFRNVVEKFLGNRYPTSVTASRWQTSHSGGAVVLDADTYAALAGWCQHNHKKLFGRNLYLCSQIRLGNLIYQPYHIASANGYIGFRQQDSSVIRGRIETIFQEPSANPPRIAIVVRAFKSLSAEDARLDPYLHHPIVGKPRFGFVKLYYNAVEDDQAHIIEPADILSHLVVTNYHDSTGGITASCIVVMDLDLKHAVHN</sequence>
<organism evidence="1 2">
    <name type="scientific">Rhizoctonia solani</name>
    <dbReference type="NCBI Taxonomy" id="456999"/>
    <lineage>
        <taxon>Eukaryota</taxon>
        <taxon>Fungi</taxon>
        <taxon>Dikarya</taxon>
        <taxon>Basidiomycota</taxon>
        <taxon>Agaricomycotina</taxon>
        <taxon>Agaricomycetes</taxon>
        <taxon>Cantharellales</taxon>
        <taxon>Ceratobasidiaceae</taxon>
        <taxon>Rhizoctonia</taxon>
    </lineage>
</organism>
<proteinExistence type="predicted"/>
<reference evidence="1" key="1">
    <citation type="submission" date="2021-01" db="EMBL/GenBank/DDBJ databases">
        <authorList>
            <person name="Kaushik A."/>
        </authorList>
    </citation>
    <scope>NUCLEOTIDE SEQUENCE</scope>
    <source>
        <strain evidence="1">AG3-1AP</strain>
    </source>
</reference>
<dbReference type="Proteomes" id="UP000663831">
    <property type="component" value="Unassembled WGS sequence"/>
</dbReference>
<dbReference type="AlphaFoldDB" id="A0A8H3HF62"/>